<dbReference type="PANTHER" id="PTHR43673">
    <property type="entry name" value="NAD(P)H NITROREDUCTASE YDGI-RELATED"/>
    <property type="match status" value="1"/>
</dbReference>
<comment type="similarity">
    <text evidence="1">Belongs to the nitroreductase family.</text>
</comment>
<dbReference type="Pfam" id="PF00881">
    <property type="entry name" value="Nitroreductase"/>
    <property type="match status" value="2"/>
</dbReference>
<dbReference type="EMBL" id="JASCXW010000017">
    <property type="protein sequence ID" value="MDI6453098.1"/>
    <property type="molecule type" value="Genomic_DNA"/>
</dbReference>
<feature type="domain" description="Nitroreductase" evidence="3">
    <location>
        <begin position="74"/>
        <end position="151"/>
    </location>
</feature>
<dbReference type="RefSeq" id="WP_282839527.1">
    <property type="nucleotide sequence ID" value="NZ_JASCXW010000017.1"/>
</dbReference>
<name>A0AAW6U542_9MOLU</name>
<evidence type="ECO:0000256" key="1">
    <source>
        <dbReference type="ARBA" id="ARBA00007118"/>
    </source>
</evidence>
<dbReference type="SUPFAM" id="SSF55469">
    <property type="entry name" value="FMN-dependent nitroreductase-like"/>
    <property type="match status" value="1"/>
</dbReference>
<sequence>MKNFKELILKRESCRKFNGKPVSKSDVEAIIEAARLAPSACNGQPWHFIAITNQEVMKNVASHMQAFNAKAGGFIVVIEEKSNITSTIGSKIKHQDYTQMDVGIVTSYIALAATSLGISNCIIGWFDESKVKQVLDIPKKKRVRLIVSLGYTDEKEARQKLRKDIEKIVTYID</sequence>
<comment type="caution">
    <text evidence="4">The sequence shown here is derived from an EMBL/GenBank/DDBJ whole genome shotgun (WGS) entry which is preliminary data.</text>
</comment>
<feature type="domain" description="Nitroreductase" evidence="3">
    <location>
        <begin position="8"/>
        <end position="69"/>
    </location>
</feature>
<evidence type="ECO:0000313" key="5">
    <source>
        <dbReference type="Proteomes" id="UP001431532"/>
    </source>
</evidence>
<dbReference type="Proteomes" id="UP001431532">
    <property type="component" value="Unassembled WGS sequence"/>
</dbReference>
<evidence type="ECO:0000313" key="4">
    <source>
        <dbReference type="EMBL" id="MDI6453098.1"/>
    </source>
</evidence>
<dbReference type="GO" id="GO:0016491">
    <property type="term" value="F:oxidoreductase activity"/>
    <property type="evidence" value="ECO:0007669"/>
    <property type="project" value="UniProtKB-KW"/>
</dbReference>
<reference evidence="4" key="1">
    <citation type="submission" date="2023-05" db="EMBL/GenBank/DDBJ databases">
        <title>Mariniplasma microaerophilum sp. nov., a novel anaerobic mollicute isolated from terrestrial mud volcano, Taman Peninsula, Russia.</title>
        <authorList>
            <person name="Khomyakova M.A."/>
            <person name="Merkel A.Y."/>
            <person name="Slobodkin A.I."/>
        </authorList>
    </citation>
    <scope>NUCLEOTIDE SEQUENCE</scope>
    <source>
        <strain evidence="4">M4Ah</strain>
    </source>
</reference>
<proteinExistence type="inferred from homology"/>
<dbReference type="Gene3D" id="3.40.109.10">
    <property type="entry name" value="NADH Oxidase"/>
    <property type="match status" value="1"/>
</dbReference>
<keyword evidence="2" id="KW-0560">Oxidoreductase</keyword>
<evidence type="ECO:0000256" key="2">
    <source>
        <dbReference type="ARBA" id="ARBA00023002"/>
    </source>
</evidence>
<dbReference type="InterPro" id="IPR029479">
    <property type="entry name" value="Nitroreductase"/>
</dbReference>
<dbReference type="AlphaFoldDB" id="A0AAW6U542"/>
<dbReference type="PANTHER" id="PTHR43673:SF10">
    <property type="entry name" value="NADH DEHYDROGENASE_NAD(P)H NITROREDUCTASE XCC3605-RELATED"/>
    <property type="match status" value="1"/>
</dbReference>
<accession>A0AAW6U542</accession>
<dbReference type="InterPro" id="IPR000415">
    <property type="entry name" value="Nitroreductase-like"/>
</dbReference>
<organism evidence="4 5">
    <name type="scientific">Peloplasma aerotolerans</name>
    <dbReference type="NCBI Taxonomy" id="3044389"/>
    <lineage>
        <taxon>Bacteria</taxon>
        <taxon>Bacillati</taxon>
        <taxon>Mycoplasmatota</taxon>
        <taxon>Mollicutes</taxon>
        <taxon>Acholeplasmatales</taxon>
        <taxon>Acholeplasmataceae</taxon>
        <taxon>Peloplasma</taxon>
    </lineage>
</organism>
<evidence type="ECO:0000259" key="3">
    <source>
        <dbReference type="Pfam" id="PF00881"/>
    </source>
</evidence>
<gene>
    <name evidence="4" type="ORF">QJ521_05950</name>
</gene>
<keyword evidence="5" id="KW-1185">Reference proteome</keyword>
<protein>
    <submittedName>
        <fullName evidence="4">Nitroreductase family protein</fullName>
    </submittedName>
</protein>